<evidence type="ECO:0000313" key="1">
    <source>
        <dbReference type="EMBL" id="KZV99868.1"/>
    </source>
</evidence>
<dbReference type="AlphaFoldDB" id="A0A165MWN7"/>
<reference evidence="1 2" key="1">
    <citation type="journal article" date="2016" name="Mol. Biol. Evol.">
        <title>Comparative Genomics of Early-Diverging Mushroom-Forming Fungi Provides Insights into the Origins of Lignocellulose Decay Capabilities.</title>
        <authorList>
            <person name="Nagy L.G."/>
            <person name="Riley R."/>
            <person name="Tritt A."/>
            <person name="Adam C."/>
            <person name="Daum C."/>
            <person name="Floudas D."/>
            <person name="Sun H."/>
            <person name="Yadav J.S."/>
            <person name="Pangilinan J."/>
            <person name="Larsson K.H."/>
            <person name="Matsuura K."/>
            <person name="Barry K."/>
            <person name="Labutti K."/>
            <person name="Kuo R."/>
            <person name="Ohm R.A."/>
            <person name="Bhattacharya S.S."/>
            <person name="Shirouzu T."/>
            <person name="Yoshinaga Y."/>
            <person name="Martin F.M."/>
            <person name="Grigoriev I.V."/>
            <person name="Hibbett D.S."/>
        </authorList>
    </citation>
    <scope>NUCLEOTIDE SEQUENCE [LARGE SCALE GENOMIC DNA]</scope>
    <source>
        <strain evidence="1 2">HHB12029</strain>
    </source>
</reference>
<dbReference type="Gene3D" id="1.10.510.10">
    <property type="entry name" value="Transferase(Phosphotransferase) domain 1"/>
    <property type="match status" value="1"/>
</dbReference>
<accession>A0A165MWN7</accession>
<dbReference type="InterPro" id="IPR011009">
    <property type="entry name" value="Kinase-like_dom_sf"/>
</dbReference>
<dbReference type="SUPFAM" id="SSF56112">
    <property type="entry name" value="Protein kinase-like (PK-like)"/>
    <property type="match status" value="1"/>
</dbReference>
<organism evidence="1 2">
    <name type="scientific">Exidia glandulosa HHB12029</name>
    <dbReference type="NCBI Taxonomy" id="1314781"/>
    <lineage>
        <taxon>Eukaryota</taxon>
        <taxon>Fungi</taxon>
        <taxon>Dikarya</taxon>
        <taxon>Basidiomycota</taxon>
        <taxon>Agaricomycotina</taxon>
        <taxon>Agaricomycetes</taxon>
        <taxon>Auriculariales</taxon>
        <taxon>Exidiaceae</taxon>
        <taxon>Exidia</taxon>
    </lineage>
</organism>
<protein>
    <recommendedName>
        <fullName evidence="3">Protein kinase domain-containing protein</fullName>
    </recommendedName>
</protein>
<dbReference type="OrthoDB" id="346907at2759"/>
<dbReference type="InParanoid" id="A0A165MWN7"/>
<sequence>MSAGTNRKRPASSTPSMDITHQIRDVSYRPVGHGGYSDIYTGVWSSQTGELKIQKIQRRLKRELRVWRGLSHRNVQRFIGIYKGIGPLPALVSPWCANGNIKSFILRQLSDPSVGPAKLDNIKLNLVRLV</sequence>
<proteinExistence type="predicted"/>
<gene>
    <name evidence="1" type="ORF">EXIGLDRAFT_198148</name>
</gene>
<evidence type="ECO:0008006" key="3">
    <source>
        <dbReference type="Google" id="ProtNLM"/>
    </source>
</evidence>
<dbReference type="Proteomes" id="UP000077266">
    <property type="component" value="Unassembled WGS sequence"/>
</dbReference>
<keyword evidence="2" id="KW-1185">Reference proteome</keyword>
<evidence type="ECO:0000313" key="2">
    <source>
        <dbReference type="Proteomes" id="UP000077266"/>
    </source>
</evidence>
<dbReference type="EMBL" id="KV425905">
    <property type="protein sequence ID" value="KZV99868.1"/>
    <property type="molecule type" value="Genomic_DNA"/>
</dbReference>
<name>A0A165MWN7_EXIGL</name>